<keyword evidence="1" id="KW-0812">Transmembrane</keyword>
<feature type="transmembrane region" description="Helical" evidence="1">
    <location>
        <begin position="62"/>
        <end position="79"/>
    </location>
</feature>
<protein>
    <submittedName>
        <fullName evidence="2">Uncharacterized protein</fullName>
    </submittedName>
</protein>
<feature type="transmembrane region" description="Helical" evidence="1">
    <location>
        <begin position="6"/>
        <end position="24"/>
    </location>
</feature>
<evidence type="ECO:0000313" key="3">
    <source>
        <dbReference type="Proteomes" id="UP000199308"/>
    </source>
</evidence>
<reference evidence="2 3" key="1">
    <citation type="submission" date="2016-10" db="EMBL/GenBank/DDBJ databases">
        <authorList>
            <person name="de Groot N.N."/>
        </authorList>
    </citation>
    <scope>NUCLEOTIDE SEQUENCE [LARGE SCALE GENOMIC DNA]</scope>
    <source>
        <strain evidence="2 3">DSM 19706</strain>
    </source>
</reference>
<accession>A0A1I0GM47</accession>
<keyword evidence="1" id="KW-1133">Transmembrane helix</keyword>
<dbReference type="AlphaFoldDB" id="A0A1I0GM47"/>
<proteinExistence type="predicted"/>
<sequence length="82" mass="9329">MSESYLIIYSLGCMLLGHFTAYFFKNLQSIWERYGVLIGGFFIFTVGLTVLLYNAMVADMQNSVLSIAVALGFCYRFFAVRD</sequence>
<dbReference type="RefSeq" id="WP_093330956.1">
    <property type="nucleotide sequence ID" value="NZ_FOHK01000012.1"/>
</dbReference>
<dbReference type="EMBL" id="FOHK01000012">
    <property type="protein sequence ID" value="SET71299.1"/>
    <property type="molecule type" value="Genomic_DNA"/>
</dbReference>
<evidence type="ECO:0000313" key="2">
    <source>
        <dbReference type="EMBL" id="SET71299.1"/>
    </source>
</evidence>
<name>A0A1I0GM47_THASX</name>
<organism evidence="2 3">
    <name type="scientific">Thalassotalea agarivorans</name>
    <name type="common">Thalassomonas agarivorans</name>
    <dbReference type="NCBI Taxonomy" id="349064"/>
    <lineage>
        <taxon>Bacteria</taxon>
        <taxon>Pseudomonadati</taxon>
        <taxon>Pseudomonadota</taxon>
        <taxon>Gammaproteobacteria</taxon>
        <taxon>Alteromonadales</taxon>
        <taxon>Colwelliaceae</taxon>
        <taxon>Thalassotalea</taxon>
    </lineage>
</organism>
<keyword evidence="3" id="KW-1185">Reference proteome</keyword>
<gene>
    <name evidence="2" type="ORF">SAMN05660429_02473</name>
</gene>
<feature type="transmembrane region" description="Helical" evidence="1">
    <location>
        <begin position="36"/>
        <end position="56"/>
    </location>
</feature>
<dbReference type="Proteomes" id="UP000199308">
    <property type="component" value="Unassembled WGS sequence"/>
</dbReference>
<evidence type="ECO:0000256" key="1">
    <source>
        <dbReference type="SAM" id="Phobius"/>
    </source>
</evidence>
<dbReference type="STRING" id="349064.SAMN05660429_02473"/>
<keyword evidence="1" id="KW-0472">Membrane</keyword>